<evidence type="ECO:0000256" key="1">
    <source>
        <dbReference type="ARBA" id="ARBA00005495"/>
    </source>
</evidence>
<comment type="similarity">
    <text evidence="1">Belongs to the Gfa family.</text>
</comment>
<proteinExistence type="inferred from homology"/>
<gene>
    <name evidence="6" type="ORF">Mag101_11165</name>
</gene>
<reference evidence="6" key="1">
    <citation type="submission" date="2017-02" db="EMBL/GenBank/DDBJ databases">
        <title>Genome of Microbulbifer agarilyticus GP101.</title>
        <authorList>
            <person name="Jung J."/>
            <person name="Bae S.S."/>
            <person name="Baek K."/>
        </authorList>
    </citation>
    <scope>NUCLEOTIDE SEQUENCE [LARGE SCALE GENOMIC DNA]</scope>
    <source>
        <strain evidence="6">GP101</strain>
    </source>
</reference>
<keyword evidence="2" id="KW-0479">Metal-binding</keyword>
<dbReference type="InterPro" id="IPR006913">
    <property type="entry name" value="CENP-V/GFA"/>
</dbReference>
<dbReference type="SUPFAM" id="SSF51316">
    <property type="entry name" value="Mss4-like"/>
    <property type="match status" value="1"/>
</dbReference>
<dbReference type="Proteomes" id="UP000188219">
    <property type="component" value="Chromosome"/>
</dbReference>
<dbReference type="PANTHER" id="PTHR33337:SF40">
    <property type="entry name" value="CENP-V_GFA DOMAIN-CONTAINING PROTEIN-RELATED"/>
    <property type="match status" value="1"/>
</dbReference>
<protein>
    <submittedName>
        <fullName evidence="6">Aldehyde-activating protein</fullName>
    </submittedName>
</protein>
<dbReference type="PANTHER" id="PTHR33337">
    <property type="entry name" value="GFA DOMAIN-CONTAINING PROTEIN"/>
    <property type="match status" value="1"/>
</dbReference>
<keyword evidence="3" id="KW-0862">Zinc</keyword>
<dbReference type="STRING" id="260552.Mag101_11165"/>
<dbReference type="AlphaFoldDB" id="A0A1Q2M621"/>
<feature type="domain" description="CENP-V/GFA" evidence="5">
    <location>
        <begin position="5"/>
        <end position="116"/>
    </location>
</feature>
<dbReference type="Gene3D" id="3.90.1590.10">
    <property type="entry name" value="glutathione-dependent formaldehyde- activating enzyme (gfa)"/>
    <property type="match status" value="1"/>
</dbReference>
<evidence type="ECO:0000313" key="7">
    <source>
        <dbReference type="Proteomes" id="UP000188219"/>
    </source>
</evidence>
<keyword evidence="7" id="KW-1185">Reference proteome</keyword>
<accession>A0A1Q2M621</accession>
<dbReference type="KEGG" id="maga:Mag101_11165"/>
<dbReference type="InterPro" id="IPR011057">
    <property type="entry name" value="Mss4-like_sf"/>
</dbReference>
<dbReference type="GO" id="GO:0016846">
    <property type="term" value="F:carbon-sulfur lyase activity"/>
    <property type="evidence" value="ECO:0007669"/>
    <property type="project" value="InterPro"/>
</dbReference>
<evidence type="ECO:0000256" key="3">
    <source>
        <dbReference type="ARBA" id="ARBA00022833"/>
    </source>
</evidence>
<sequence>MTSIVKGGCLCGEIRYEFPREHVLTALHCHCKDCQRVSGSGKVTIVLISSEALTKRGSLNSYTTEGTDGSHVSRGFCPTCGSQVLSNVEELDTVTFIKAGSLDDSSWVQVGTSCWSSSAAHWSPVDSELPAFEKNPDLR</sequence>
<dbReference type="Pfam" id="PF04828">
    <property type="entry name" value="GFA"/>
    <property type="match status" value="1"/>
</dbReference>
<evidence type="ECO:0000256" key="2">
    <source>
        <dbReference type="ARBA" id="ARBA00022723"/>
    </source>
</evidence>
<organism evidence="6 7">
    <name type="scientific">Microbulbifer agarilyticus</name>
    <dbReference type="NCBI Taxonomy" id="260552"/>
    <lineage>
        <taxon>Bacteria</taxon>
        <taxon>Pseudomonadati</taxon>
        <taxon>Pseudomonadota</taxon>
        <taxon>Gammaproteobacteria</taxon>
        <taxon>Cellvibrionales</taxon>
        <taxon>Microbulbiferaceae</taxon>
        <taxon>Microbulbifer</taxon>
    </lineage>
</organism>
<evidence type="ECO:0000256" key="4">
    <source>
        <dbReference type="ARBA" id="ARBA00023239"/>
    </source>
</evidence>
<dbReference type="EMBL" id="CP019650">
    <property type="protein sequence ID" value="AQQ68131.1"/>
    <property type="molecule type" value="Genomic_DNA"/>
</dbReference>
<dbReference type="RefSeq" id="WP_232324996.1">
    <property type="nucleotide sequence ID" value="NZ_CP019650.1"/>
</dbReference>
<dbReference type="PROSITE" id="PS51891">
    <property type="entry name" value="CENP_V_GFA"/>
    <property type="match status" value="1"/>
</dbReference>
<name>A0A1Q2M621_9GAMM</name>
<evidence type="ECO:0000259" key="5">
    <source>
        <dbReference type="PROSITE" id="PS51891"/>
    </source>
</evidence>
<evidence type="ECO:0000313" key="6">
    <source>
        <dbReference type="EMBL" id="AQQ68131.1"/>
    </source>
</evidence>
<keyword evidence="4" id="KW-0456">Lyase</keyword>
<dbReference type="GO" id="GO:0046872">
    <property type="term" value="F:metal ion binding"/>
    <property type="evidence" value="ECO:0007669"/>
    <property type="project" value="UniProtKB-KW"/>
</dbReference>